<dbReference type="Gene3D" id="1.20.1560.10">
    <property type="entry name" value="ABC transporter type 1, transmembrane domain"/>
    <property type="match status" value="1"/>
</dbReference>
<dbReference type="GO" id="GO:0015421">
    <property type="term" value="F:ABC-type oligopeptide transporter activity"/>
    <property type="evidence" value="ECO:0007669"/>
    <property type="project" value="TreeGrafter"/>
</dbReference>
<keyword evidence="9" id="KW-1185">Reference proteome</keyword>
<dbReference type="GO" id="GO:0090374">
    <property type="term" value="P:oligopeptide export from mitochondrion"/>
    <property type="evidence" value="ECO:0007669"/>
    <property type="project" value="TreeGrafter"/>
</dbReference>
<evidence type="ECO:0000256" key="3">
    <source>
        <dbReference type="ARBA" id="ARBA00022989"/>
    </source>
</evidence>
<dbReference type="EMBL" id="KN748587">
    <property type="protein sequence ID" value="KIH50804.1"/>
    <property type="molecule type" value="Genomic_DNA"/>
</dbReference>
<evidence type="ECO:0000256" key="2">
    <source>
        <dbReference type="ARBA" id="ARBA00022692"/>
    </source>
</evidence>
<evidence type="ECO:0000259" key="7">
    <source>
        <dbReference type="PROSITE" id="PS50929"/>
    </source>
</evidence>
<dbReference type="OrthoDB" id="6500128at2759"/>
<organism evidence="8 9">
    <name type="scientific">Ancylostoma duodenale</name>
    <dbReference type="NCBI Taxonomy" id="51022"/>
    <lineage>
        <taxon>Eukaryota</taxon>
        <taxon>Metazoa</taxon>
        <taxon>Ecdysozoa</taxon>
        <taxon>Nematoda</taxon>
        <taxon>Chromadorea</taxon>
        <taxon>Rhabditida</taxon>
        <taxon>Rhabditina</taxon>
        <taxon>Rhabditomorpha</taxon>
        <taxon>Strongyloidea</taxon>
        <taxon>Ancylostomatidae</taxon>
        <taxon>Ancylostomatinae</taxon>
        <taxon>Ancylostoma</taxon>
    </lineage>
</organism>
<dbReference type="PANTHER" id="PTHR43394:SF27">
    <property type="entry name" value="ATP-DEPENDENT TRANSLOCASE ABCB1-LIKE"/>
    <property type="match status" value="1"/>
</dbReference>
<evidence type="ECO:0000313" key="9">
    <source>
        <dbReference type="Proteomes" id="UP000054047"/>
    </source>
</evidence>
<keyword evidence="4 5" id="KW-0472">Membrane</keyword>
<keyword evidence="6" id="KW-0732">Signal</keyword>
<sequence>MIAFFPVFFGPLTVASKIMAAIVPKEQKAYTNAGATAEEVIHGIRTVVAFNGQEKEIKRYEIIQCLRPLLPTGFQLLRYDSHLSKGMKYGVRKALLTSFGTAFIMGALFIAMAVSFW</sequence>
<dbReference type="PANTHER" id="PTHR43394">
    <property type="entry name" value="ATP-DEPENDENT PERMEASE MDL1, MITOCHONDRIAL"/>
    <property type="match status" value="1"/>
</dbReference>
<proteinExistence type="predicted"/>
<gene>
    <name evidence="8" type="ORF">ANCDUO_19114</name>
</gene>
<keyword evidence="2 5" id="KW-0812">Transmembrane</keyword>
<dbReference type="PROSITE" id="PS50929">
    <property type="entry name" value="ABC_TM1F"/>
    <property type="match status" value="1"/>
</dbReference>
<dbReference type="GO" id="GO:0005524">
    <property type="term" value="F:ATP binding"/>
    <property type="evidence" value="ECO:0007669"/>
    <property type="project" value="InterPro"/>
</dbReference>
<evidence type="ECO:0000313" key="8">
    <source>
        <dbReference type="EMBL" id="KIH50804.1"/>
    </source>
</evidence>
<accession>A0A0C2FVV6</accession>
<evidence type="ECO:0000256" key="5">
    <source>
        <dbReference type="SAM" id="Phobius"/>
    </source>
</evidence>
<keyword evidence="3 5" id="KW-1133">Transmembrane helix</keyword>
<protein>
    <recommendedName>
        <fullName evidence="7">ABC transmembrane type-1 domain-containing protein</fullName>
    </recommendedName>
</protein>
<dbReference type="AlphaFoldDB" id="A0A0C2FVV6"/>
<comment type="subcellular location">
    <subcellularLocation>
        <location evidence="1">Membrane</location>
        <topology evidence="1">Multi-pass membrane protein</topology>
    </subcellularLocation>
</comment>
<dbReference type="InterPro" id="IPR039421">
    <property type="entry name" value="Type_1_exporter"/>
</dbReference>
<dbReference type="GO" id="GO:0005743">
    <property type="term" value="C:mitochondrial inner membrane"/>
    <property type="evidence" value="ECO:0007669"/>
    <property type="project" value="TreeGrafter"/>
</dbReference>
<dbReference type="InterPro" id="IPR011527">
    <property type="entry name" value="ABC1_TM_dom"/>
</dbReference>
<reference evidence="8 9" key="1">
    <citation type="submission" date="2013-12" db="EMBL/GenBank/DDBJ databases">
        <title>Draft genome of the parsitic nematode Ancylostoma duodenale.</title>
        <authorList>
            <person name="Mitreva M."/>
        </authorList>
    </citation>
    <scope>NUCLEOTIDE SEQUENCE [LARGE SCALE GENOMIC DNA]</scope>
    <source>
        <strain evidence="8 9">Zhejiang</strain>
    </source>
</reference>
<dbReference type="Proteomes" id="UP000054047">
    <property type="component" value="Unassembled WGS sequence"/>
</dbReference>
<feature type="signal peptide" evidence="6">
    <location>
        <begin position="1"/>
        <end position="15"/>
    </location>
</feature>
<evidence type="ECO:0000256" key="4">
    <source>
        <dbReference type="ARBA" id="ARBA00023136"/>
    </source>
</evidence>
<dbReference type="SUPFAM" id="SSF90123">
    <property type="entry name" value="ABC transporter transmembrane region"/>
    <property type="match status" value="1"/>
</dbReference>
<name>A0A0C2FVV6_9BILA</name>
<dbReference type="InterPro" id="IPR036640">
    <property type="entry name" value="ABC1_TM_sf"/>
</dbReference>
<feature type="domain" description="ABC transmembrane type-1" evidence="7">
    <location>
        <begin position="1"/>
        <end position="117"/>
    </location>
</feature>
<evidence type="ECO:0000256" key="6">
    <source>
        <dbReference type="SAM" id="SignalP"/>
    </source>
</evidence>
<feature type="transmembrane region" description="Helical" evidence="5">
    <location>
        <begin position="94"/>
        <end position="116"/>
    </location>
</feature>
<feature type="chain" id="PRO_5012452507" description="ABC transmembrane type-1 domain-containing protein" evidence="6">
    <location>
        <begin position="16"/>
        <end position="117"/>
    </location>
</feature>
<evidence type="ECO:0000256" key="1">
    <source>
        <dbReference type="ARBA" id="ARBA00004141"/>
    </source>
</evidence>
<dbReference type="Pfam" id="PF00664">
    <property type="entry name" value="ABC_membrane"/>
    <property type="match status" value="1"/>
</dbReference>